<gene>
    <name evidence="1" type="ORF">HMPREF0077_1700</name>
</gene>
<dbReference type="eggNOG" id="ENOG503194H">
    <property type="taxonomic scope" value="Bacteria"/>
</dbReference>
<proteinExistence type="predicted"/>
<dbReference type="EMBL" id="ACGC01000115">
    <property type="protein sequence ID" value="EEI82187.1"/>
    <property type="molecule type" value="Genomic_DNA"/>
</dbReference>
<accession>C2CJP0</accession>
<evidence type="ECO:0008006" key="3">
    <source>
        <dbReference type="Google" id="ProtNLM"/>
    </source>
</evidence>
<comment type="caution">
    <text evidence="1">The sequence shown here is derived from an EMBL/GenBank/DDBJ whole genome shotgun (WGS) entry which is preliminary data.</text>
</comment>
<dbReference type="AlphaFoldDB" id="C2CJP0"/>
<dbReference type="Proteomes" id="UP000003744">
    <property type="component" value="Unassembled WGS sequence"/>
</dbReference>
<name>C2CJP0_9FIRM</name>
<organism evidence="1 2">
    <name type="scientific">Anaerococcus tetradius ATCC 35098</name>
    <dbReference type="NCBI Taxonomy" id="525255"/>
    <lineage>
        <taxon>Bacteria</taxon>
        <taxon>Bacillati</taxon>
        <taxon>Bacillota</taxon>
        <taxon>Tissierellia</taxon>
        <taxon>Tissierellales</taxon>
        <taxon>Peptoniphilaceae</taxon>
        <taxon>Anaerococcus</taxon>
    </lineage>
</organism>
<evidence type="ECO:0000313" key="1">
    <source>
        <dbReference type="EMBL" id="EEI82187.1"/>
    </source>
</evidence>
<protein>
    <recommendedName>
        <fullName evidence="3">DUF3842 family protein</fullName>
    </recommendedName>
</protein>
<sequence length="158" mass="17016">MIKYNDKETCMKIVVIDGQGGSIGASLISKIKKNNIEALVYGLGTNYFSSKAMKKAGADVIATGENAIVVNTKDADFIMGTTGIVISDSLHGEISKKISRAIGKAKATRILIPFDCCRTYIVTKEKASIEELLDSAVTKLVYEMTKEKGPCDSPDICK</sequence>
<evidence type="ECO:0000313" key="2">
    <source>
        <dbReference type="Proteomes" id="UP000003744"/>
    </source>
</evidence>
<dbReference type="HOGENOM" id="CLU_130373_0_0_9"/>
<dbReference type="Pfam" id="PF12953">
    <property type="entry name" value="DUF3842"/>
    <property type="match status" value="1"/>
</dbReference>
<reference evidence="1 2" key="1">
    <citation type="submission" date="2009-01" db="EMBL/GenBank/DDBJ databases">
        <authorList>
            <person name="Qin X."/>
            <person name="Bachman B."/>
            <person name="Battles P."/>
            <person name="Bell A."/>
            <person name="Bess C."/>
            <person name="Bickham C."/>
            <person name="Chaboub L."/>
            <person name="Chen D."/>
            <person name="Coyle M."/>
            <person name="Deiros D.R."/>
            <person name="Dinh H."/>
            <person name="Forbes L."/>
            <person name="Fowler G."/>
            <person name="Francisco L."/>
            <person name="Fu Q."/>
            <person name="Gubbala S."/>
            <person name="Hale W."/>
            <person name="Han Y."/>
            <person name="Hemphill L."/>
            <person name="Highlander S.K."/>
            <person name="Hirani K."/>
            <person name="Hogues M."/>
            <person name="Jackson L."/>
            <person name="Jakkamsetti A."/>
            <person name="Javaid M."/>
            <person name="Jiang H."/>
            <person name="Korchina V."/>
            <person name="Kovar C."/>
            <person name="Lara F."/>
            <person name="Lee S."/>
            <person name="Mata R."/>
            <person name="Mathew T."/>
            <person name="Moen C."/>
            <person name="Morales K."/>
            <person name="Munidasa M."/>
            <person name="Nazareth L."/>
            <person name="Ngo R."/>
            <person name="Nguyen L."/>
            <person name="Okwuonu G."/>
            <person name="Ongeri F."/>
            <person name="Patil S."/>
            <person name="Petrosino J."/>
            <person name="Pham C."/>
            <person name="Pham P."/>
            <person name="Pu L.-L."/>
            <person name="Puazo M."/>
            <person name="Raj R."/>
            <person name="Reid J."/>
            <person name="Rouhana J."/>
            <person name="Saada N."/>
            <person name="Shang Y."/>
            <person name="Simmons D."/>
            <person name="Thornton R."/>
            <person name="Warren J."/>
            <person name="Weissenberger G."/>
            <person name="Zhang J."/>
            <person name="Zhang L."/>
            <person name="Zhou C."/>
            <person name="Zhu D."/>
            <person name="Muzny D."/>
            <person name="Worley K."/>
            <person name="Gibbs R."/>
        </authorList>
    </citation>
    <scope>NUCLEOTIDE SEQUENCE [LARGE SCALE GENOMIC DNA]</scope>
    <source>
        <strain evidence="1 2">ATCC 35098</strain>
    </source>
</reference>
<dbReference type="InterPro" id="IPR024208">
    <property type="entry name" value="DUF3842"/>
</dbReference>